<dbReference type="AlphaFoldDB" id="A0AAD7CS65"/>
<accession>A0AAD7CS65</accession>
<evidence type="ECO:0000313" key="1">
    <source>
        <dbReference type="EMBL" id="KAJ7660639.1"/>
    </source>
</evidence>
<feature type="non-terminal residue" evidence="1">
    <location>
        <position position="421"/>
    </location>
</feature>
<sequence>MNGWLKTPACRRIPVLCTRWRPVSHGRNFSATRRTATDANPSRTPLTDALSPTFEVPPFTRRAIAVTNLPPDAHVAELLALVHTGALEHVKFSPGAPTAELSFLAAHSAARFVAARPILRGRPLACAWLPYRPLHPVIAAAAGRDRARRALILYKARERRDRWSAPRLRTYFAAGDGEVADLRVLRADDNPAYGEVALVQLTDISAAIRMHARIRADPAMVHVHAAYWPDPCELPAGAGATPSLESVDAALAREPRHAPTYFAGRAPRPFTALTLHNLHPQTNVTDLAARVFGGALYALDVRPDCSATVTFFRAEDARDFYFHATRGPLRIHNRDIALAFHCLVFALSRHPAGPAPARLHARCRGPRLQQPAARAHAREAARRLWPVRGDRTRVVSSDEASARLRRLRTRGRRALRTRARR</sequence>
<comment type="caution">
    <text evidence="1">The sequence shown here is derived from an EMBL/GenBank/DDBJ whole genome shotgun (WGS) entry which is preliminary data.</text>
</comment>
<dbReference type="EMBL" id="JARKIE010000256">
    <property type="protein sequence ID" value="KAJ7660639.1"/>
    <property type="molecule type" value="Genomic_DNA"/>
</dbReference>
<name>A0AAD7CS65_MYCRO</name>
<protein>
    <recommendedName>
        <fullName evidence="3">RRM domain-containing protein</fullName>
    </recommendedName>
</protein>
<keyword evidence="2" id="KW-1185">Reference proteome</keyword>
<gene>
    <name evidence="1" type="ORF">B0H17DRAFT_1094855</name>
</gene>
<reference evidence="1" key="1">
    <citation type="submission" date="2023-03" db="EMBL/GenBank/DDBJ databases">
        <title>Massive genome expansion in bonnet fungi (Mycena s.s.) driven by repeated elements and novel gene families across ecological guilds.</title>
        <authorList>
            <consortium name="Lawrence Berkeley National Laboratory"/>
            <person name="Harder C.B."/>
            <person name="Miyauchi S."/>
            <person name="Viragh M."/>
            <person name="Kuo A."/>
            <person name="Thoen E."/>
            <person name="Andreopoulos B."/>
            <person name="Lu D."/>
            <person name="Skrede I."/>
            <person name="Drula E."/>
            <person name="Henrissat B."/>
            <person name="Morin E."/>
            <person name="Kohler A."/>
            <person name="Barry K."/>
            <person name="LaButti K."/>
            <person name="Morin E."/>
            <person name="Salamov A."/>
            <person name="Lipzen A."/>
            <person name="Mereny Z."/>
            <person name="Hegedus B."/>
            <person name="Baldrian P."/>
            <person name="Stursova M."/>
            <person name="Weitz H."/>
            <person name="Taylor A."/>
            <person name="Grigoriev I.V."/>
            <person name="Nagy L.G."/>
            <person name="Martin F."/>
            <person name="Kauserud H."/>
        </authorList>
    </citation>
    <scope>NUCLEOTIDE SEQUENCE</scope>
    <source>
        <strain evidence="1">CBHHK067</strain>
    </source>
</reference>
<proteinExistence type="predicted"/>
<evidence type="ECO:0008006" key="3">
    <source>
        <dbReference type="Google" id="ProtNLM"/>
    </source>
</evidence>
<evidence type="ECO:0000313" key="2">
    <source>
        <dbReference type="Proteomes" id="UP001221757"/>
    </source>
</evidence>
<dbReference type="Proteomes" id="UP001221757">
    <property type="component" value="Unassembled WGS sequence"/>
</dbReference>
<organism evidence="1 2">
    <name type="scientific">Mycena rosella</name>
    <name type="common">Pink bonnet</name>
    <name type="synonym">Agaricus rosellus</name>
    <dbReference type="NCBI Taxonomy" id="1033263"/>
    <lineage>
        <taxon>Eukaryota</taxon>
        <taxon>Fungi</taxon>
        <taxon>Dikarya</taxon>
        <taxon>Basidiomycota</taxon>
        <taxon>Agaricomycotina</taxon>
        <taxon>Agaricomycetes</taxon>
        <taxon>Agaricomycetidae</taxon>
        <taxon>Agaricales</taxon>
        <taxon>Marasmiineae</taxon>
        <taxon>Mycenaceae</taxon>
        <taxon>Mycena</taxon>
    </lineage>
</organism>